<evidence type="ECO:0000256" key="2">
    <source>
        <dbReference type="ARBA" id="ARBA00023016"/>
    </source>
</evidence>
<dbReference type="InterPro" id="IPR012674">
    <property type="entry name" value="Calycin"/>
</dbReference>
<evidence type="ECO:0008006" key="7">
    <source>
        <dbReference type="Google" id="ProtNLM"/>
    </source>
</evidence>
<feature type="compositionally biased region" description="Low complexity" evidence="4">
    <location>
        <begin position="207"/>
        <end position="218"/>
    </location>
</feature>
<comment type="function">
    <text evidence="3">Secreted heat soluble protein acting as a molecular shield in water-deficient condition. Tardigrade-specific intrinsically disordered proteins (TDPs) are essential for desiccation tolerance by forming non-crystalline amorphous solids upon desiccation, and this vitrified state mirrors their protective capabilities.</text>
</comment>
<proteinExistence type="inferred from homology"/>
<comment type="similarity">
    <text evidence="1">Belongs to the Secretory-abundant heat soluble protein (SAHS) family.</text>
</comment>
<dbReference type="SUPFAM" id="SSF50814">
    <property type="entry name" value="Lipocalins"/>
    <property type="match status" value="1"/>
</dbReference>
<accession>A0A1D1VIS7</accession>
<feature type="region of interest" description="Disordered" evidence="4">
    <location>
        <begin position="96"/>
        <end position="138"/>
    </location>
</feature>
<comment type="caution">
    <text evidence="5">The sequence shown here is derived from an EMBL/GenBank/DDBJ whole genome shotgun (WGS) entry which is preliminary data.</text>
</comment>
<feature type="compositionally biased region" description="Polar residues" evidence="4">
    <location>
        <begin position="259"/>
        <end position="275"/>
    </location>
</feature>
<protein>
    <recommendedName>
        <fullName evidence="7">Lipocalin/cytosolic fatty-acid binding domain-containing protein</fullName>
    </recommendedName>
</protein>
<feature type="compositionally biased region" description="Polar residues" evidence="4">
    <location>
        <begin position="96"/>
        <end position="119"/>
    </location>
</feature>
<evidence type="ECO:0000256" key="3">
    <source>
        <dbReference type="ARBA" id="ARBA00045493"/>
    </source>
</evidence>
<dbReference type="AlphaFoldDB" id="A0A1D1VIS7"/>
<keyword evidence="6" id="KW-1185">Reference proteome</keyword>
<evidence type="ECO:0000256" key="1">
    <source>
        <dbReference type="ARBA" id="ARBA00006119"/>
    </source>
</evidence>
<organism evidence="5 6">
    <name type="scientific">Ramazzottius varieornatus</name>
    <name type="common">Water bear</name>
    <name type="synonym">Tardigrade</name>
    <dbReference type="NCBI Taxonomy" id="947166"/>
    <lineage>
        <taxon>Eukaryota</taxon>
        <taxon>Metazoa</taxon>
        <taxon>Ecdysozoa</taxon>
        <taxon>Tardigrada</taxon>
        <taxon>Eutardigrada</taxon>
        <taxon>Parachela</taxon>
        <taxon>Hypsibioidea</taxon>
        <taxon>Ramazzottiidae</taxon>
        <taxon>Ramazzottius</taxon>
    </lineage>
</organism>
<feature type="region of interest" description="Disordered" evidence="4">
    <location>
        <begin position="201"/>
        <end position="226"/>
    </location>
</feature>
<dbReference type="Proteomes" id="UP000186922">
    <property type="component" value="Unassembled WGS sequence"/>
</dbReference>
<sequence length="594" mass="63733">MVQLLWNDVARFVESFVTGMLLAVRSSYITNPNATGATFNEGEVLLPAPIYTAVPPTNGFVASDPDASTANPAAWTQGYLTDHADVADTVDGSQSSFVTIGQDTPETSHGVSDSSSRTDMTADPHGISTAPASHGSSNATDVVTLQDLQTVLMLLQNVLNRQASTITNIMSMVNQTNTRQTDSMPAAGSNSDQTWTLPVLGAPPADSSSWQSHSQPSQNPHLGTGTVGAGASYSAISAPPLAAPPSSWWQIPVSPALNVNTRPNSQPSSIPNAPSSAGLRPSPNGFLAPAVITTTNKFPRGPSFQATSGTIFSPNGEVAAFPSLGSNSYTLGSTSLNSWTNSNTSGFSGTSSPDSTNDVVTDFGALQQAGRCGIPVDAAGVQLRLQEFMGGWYEYLYRTPGFSPAYNVYNNYSALGYIYRRDAYSWMLAATSNVFMYLESPQSNGQLQCIGMFEQTNFTSDGQKVALSFYQNNPPVNFSYAILSTDYSNMGLLYRCNRPNTTTQLCDDPFFWVNTRVDPRTLSASSRTYIQSLVDNALQPYCYSSRDMVLTNWTNVPACAPPAPPQFTSFVQNLQSTSALSAMKTRDYRRIQFS</sequence>
<gene>
    <name evidence="5" type="primary">RvY_09906-1</name>
    <name evidence="5" type="synonym">RvY_09906.1</name>
    <name evidence="5" type="ORF">RvY_09906</name>
</gene>
<keyword evidence="2" id="KW-0346">Stress response</keyword>
<evidence type="ECO:0000256" key="4">
    <source>
        <dbReference type="SAM" id="MobiDB-lite"/>
    </source>
</evidence>
<dbReference type="OrthoDB" id="10633766at2759"/>
<evidence type="ECO:0000313" key="6">
    <source>
        <dbReference type="Proteomes" id="UP000186922"/>
    </source>
</evidence>
<reference evidence="5 6" key="1">
    <citation type="journal article" date="2016" name="Nat. Commun.">
        <title>Extremotolerant tardigrade genome and improved radiotolerance of human cultured cells by tardigrade-unique protein.</title>
        <authorList>
            <person name="Hashimoto T."/>
            <person name="Horikawa D.D."/>
            <person name="Saito Y."/>
            <person name="Kuwahara H."/>
            <person name="Kozuka-Hata H."/>
            <person name="Shin-I T."/>
            <person name="Minakuchi Y."/>
            <person name="Ohishi K."/>
            <person name="Motoyama A."/>
            <person name="Aizu T."/>
            <person name="Enomoto A."/>
            <person name="Kondo K."/>
            <person name="Tanaka S."/>
            <person name="Hara Y."/>
            <person name="Koshikawa S."/>
            <person name="Sagara H."/>
            <person name="Miura T."/>
            <person name="Yokobori S."/>
            <person name="Miyagawa K."/>
            <person name="Suzuki Y."/>
            <person name="Kubo T."/>
            <person name="Oyama M."/>
            <person name="Kohara Y."/>
            <person name="Fujiyama A."/>
            <person name="Arakawa K."/>
            <person name="Katayama T."/>
            <person name="Toyoda A."/>
            <person name="Kunieda T."/>
        </authorList>
    </citation>
    <scope>NUCLEOTIDE SEQUENCE [LARGE SCALE GENOMIC DNA]</scope>
    <source>
        <strain evidence="5 6">YOKOZUNA-1</strain>
    </source>
</reference>
<name>A0A1D1VIS7_RAMVA</name>
<feature type="region of interest" description="Disordered" evidence="4">
    <location>
        <begin position="259"/>
        <end position="282"/>
    </location>
</feature>
<evidence type="ECO:0000313" key="5">
    <source>
        <dbReference type="EMBL" id="GAU98813.1"/>
    </source>
</evidence>
<dbReference type="Gene3D" id="2.40.128.20">
    <property type="match status" value="1"/>
</dbReference>
<dbReference type="EMBL" id="BDGG01000005">
    <property type="protein sequence ID" value="GAU98813.1"/>
    <property type="molecule type" value="Genomic_DNA"/>
</dbReference>